<sequence>MSEEEIEEMRGDRMSVKLCPKCGEKMLGPIRLLILNVDEEPATGELGEKIMTNHYRCNDCKVYLFYQKGKVLDWDWVNDHVEN</sequence>
<accession>X0WEJ3</accession>
<protein>
    <submittedName>
        <fullName evidence="1">Uncharacterized protein</fullName>
    </submittedName>
</protein>
<dbReference type="AlphaFoldDB" id="X0WEJ3"/>
<proteinExistence type="predicted"/>
<gene>
    <name evidence="1" type="ORF">S01H1_66231</name>
</gene>
<comment type="caution">
    <text evidence="1">The sequence shown here is derived from an EMBL/GenBank/DDBJ whole genome shotgun (WGS) entry which is preliminary data.</text>
</comment>
<organism evidence="1">
    <name type="scientific">marine sediment metagenome</name>
    <dbReference type="NCBI Taxonomy" id="412755"/>
    <lineage>
        <taxon>unclassified sequences</taxon>
        <taxon>metagenomes</taxon>
        <taxon>ecological metagenomes</taxon>
    </lineage>
</organism>
<dbReference type="EMBL" id="BARS01043779">
    <property type="protein sequence ID" value="GAG29419.1"/>
    <property type="molecule type" value="Genomic_DNA"/>
</dbReference>
<evidence type="ECO:0000313" key="1">
    <source>
        <dbReference type="EMBL" id="GAG29419.1"/>
    </source>
</evidence>
<name>X0WEJ3_9ZZZZ</name>
<reference evidence="1" key="1">
    <citation type="journal article" date="2014" name="Front. Microbiol.">
        <title>High frequency of phylogenetically diverse reductive dehalogenase-homologous genes in deep subseafloor sedimentary metagenomes.</title>
        <authorList>
            <person name="Kawai M."/>
            <person name="Futagami T."/>
            <person name="Toyoda A."/>
            <person name="Takaki Y."/>
            <person name="Nishi S."/>
            <person name="Hori S."/>
            <person name="Arai W."/>
            <person name="Tsubouchi T."/>
            <person name="Morono Y."/>
            <person name="Uchiyama I."/>
            <person name="Ito T."/>
            <person name="Fujiyama A."/>
            <person name="Inagaki F."/>
            <person name="Takami H."/>
        </authorList>
    </citation>
    <scope>NUCLEOTIDE SEQUENCE</scope>
    <source>
        <strain evidence="1">Expedition CK06-06</strain>
    </source>
</reference>